<reference evidence="1" key="2">
    <citation type="submission" date="2021-04" db="EMBL/GenBank/DDBJ databases">
        <authorList>
            <person name="Gilroy R."/>
        </authorList>
    </citation>
    <scope>NUCLEOTIDE SEQUENCE</scope>
    <source>
        <strain evidence="1">A6-441</strain>
    </source>
</reference>
<proteinExistence type="predicted"/>
<protein>
    <submittedName>
        <fullName evidence="1">Transporter substrate-binding domain-containing protein</fullName>
    </submittedName>
</protein>
<gene>
    <name evidence="1" type="ORF">IAA47_02355</name>
</gene>
<dbReference type="EMBL" id="JAHLFN010000019">
    <property type="protein sequence ID" value="MBU3841823.1"/>
    <property type="molecule type" value="Genomic_DNA"/>
</dbReference>
<evidence type="ECO:0000313" key="1">
    <source>
        <dbReference type="EMBL" id="MBU3841823.1"/>
    </source>
</evidence>
<dbReference type="Proteomes" id="UP000724657">
    <property type="component" value="Unassembled WGS sequence"/>
</dbReference>
<comment type="caution">
    <text evidence="1">The sequence shown here is derived from an EMBL/GenBank/DDBJ whole genome shotgun (WGS) entry which is preliminary data.</text>
</comment>
<dbReference type="Gene3D" id="3.40.190.10">
    <property type="entry name" value="Periplasmic binding protein-like II"/>
    <property type="match status" value="2"/>
</dbReference>
<evidence type="ECO:0000313" key="2">
    <source>
        <dbReference type="Proteomes" id="UP000724657"/>
    </source>
</evidence>
<sequence length="83" mass="9283">LNLVNDVAKRLSDACFEDSVFIKYNIANGVNVKTPIKEEKIKECGVMVLKGENKELIEKINNGLVNLKANGVYDKIIAKYLNN</sequence>
<name>A0A9E2KXG6_9FUSO</name>
<dbReference type="SUPFAM" id="SSF53850">
    <property type="entry name" value="Periplasmic binding protein-like II"/>
    <property type="match status" value="1"/>
</dbReference>
<accession>A0A9E2KXG6</accession>
<organism evidence="1 2">
    <name type="scientific">Candidatus Fusobacterium pullicola</name>
    <dbReference type="NCBI Taxonomy" id="2838601"/>
    <lineage>
        <taxon>Bacteria</taxon>
        <taxon>Fusobacteriati</taxon>
        <taxon>Fusobacteriota</taxon>
        <taxon>Fusobacteriia</taxon>
        <taxon>Fusobacteriales</taxon>
        <taxon>Fusobacteriaceae</taxon>
        <taxon>Fusobacterium</taxon>
    </lineage>
</organism>
<dbReference type="AlphaFoldDB" id="A0A9E2KXG6"/>
<feature type="non-terminal residue" evidence="1">
    <location>
        <position position="1"/>
    </location>
</feature>
<reference evidence="1" key="1">
    <citation type="journal article" date="2021" name="PeerJ">
        <title>Extensive microbial diversity within the chicken gut microbiome revealed by metagenomics and culture.</title>
        <authorList>
            <person name="Gilroy R."/>
            <person name="Ravi A."/>
            <person name="Getino M."/>
            <person name="Pursley I."/>
            <person name="Horton D.L."/>
            <person name="Alikhan N.F."/>
            <person name="Baker D."/>
            <person name="Gharbi K."/>
            <person name="Hall N."/>
            <person name="Watson M."/>
            <person name="Adriaenssens E.M."/>
            <person name="Foster-Nyarko E."/>
            <person name="Jarju S."/>
            <person name="Secka A."/>
            <person name="Antonio M."/>
            <person name="Oren A."/>
            <person name="Chaudhuri R.R."/>
            <person name="La Ragione R."/>
            <person name="Hildebrand F."/>
            <person name="Pallen M.J."/>
        </authorList>
    </citation>
    <scope>NUCLEOTIDE SEQUENCE</scope>
    <source>
        <strain evidence="1">A6-441</strain>
    </source>
</reference>